<comment type="caution">
    <text evidence="9">The sequence shown here is derived from an EMBL/GenBank/DDBJ whole genome shotgun (WGS) entry which is preliminary data.</text>
</comment>
<reference evidence="9 10" key="1">
    <citation type="submission" date="2019-07" db="EMBL/GenBank/DDBJ databases">
        <authorList>
            <person name="Park M."/>
        </authorList>
    </citation>
    <scope>NUCLEOTIDE SEQUENCE [LARGE SCALE GENOMIC DNA]</scope>
    <source>
        <strain evidence="9 10">KCTC32445</strain>
    </source>
</reference>
<keyword evidence="10" id="KW-1185">Reference proteome</keyword>
<dbReference type="GO" id="GO:0016020">
    <property type="term" value="C:membrane"/>
    <property type="evidence" value="ECO:0007669"/>
    <property type="project" value="UniProtKB-SubCell"/>
</dbReference>
<feature type="transmembrane region" description="Helical" evidence="7">
    <location>
        <begin position="158"/>
        <end position="183"/>
    </location>
</feature>
<name>A0A553WKV8_9SPHN</name>
<comment type="subcellular location">
    <subcellularLocation>
        <location evidence="1">Membrane</location>
        <topology evidence="1">Multi-pass membrane protein</topology>
    </subcellularLocation>
</comment>
<evidence type="ECO:0000256" key="4">
    <source>
        <dbReference type="ARBA" id="ARBA00022989"/>
    </source>
</evidence>
<dbReference type="SUPFAM" id="SSF103473">
    <property type="entry name" value="MFS general substrate transporter"/>
    <property type="match status" value="1"/>
</dbReference>
<dbReference type="InterPro" id="IPR011701">
    <property type="entry name" value="MFS"/>
</dbReference>
<keyword evidence="3 7" id="KW-0812">Transmembrane</keyword>
<evidence type="ECO:0000256" key="7">
    <source>
        <dbReference type="SAM" id="Phobius"/>
    </source>
</evidence>
<dbReference type="PANTHER" id="PTHR23505">
    <property type="entry name" value="SPINSTER"/>
    <property type="match status" value="1"/>
</dbReference>
<dbReference type="AlphaFoldDB" id="A0A553WKV8"/>
<gene>
    <name evidence="9" type="ORF">FOM92_08015</name>
</gene>
<dbReference type="InterPro" id="IPR044770">
    <property type="entry name" value="MFS_spinster-like"/>
</dbReference>
<feature type="transmembrane region" description="Helical" evidence="7">
    <location>
        <begin position="66"/>
        <end position="85"/>
    </location>
</feature>
<accession>A0A553WKV8</accession>
<keyword evidence="5 7" id="KW-0472">Membrane</keyword>
<dbReference type="InterPro" id="IPR036259">
    <property type="entry name" value="MFS_trans_sf"/>
</dbReference>
<feature type="transmembrane region" description="Helical" evidence="7">
    <location>
        <begin position="195"/>
        <end position="217"/>
    </location>
</feature>
<dbReference type="Proteomes" id="UP000320160">
    <property type="component" value="Unassembled WGS sequence"/>
</dbReference>
<feature type="region of interest" description="Disordered" evidence="6">
    <location>
        <begin position="1"/>
        <end position="22"/>
    </location>
</feature>
<organism evidence="9 10">
    <name type="scientific">Sphingorhabdus contaminans</name>
    <dbReference type="NCBI Taxonomy" id="1343899"/>
    <lineage>
        <taxon>Bacteria</taxon>
        <taxon>Pseudomonadati</taxon>
        <taxon>Pseudomonadota</taxon>
        <taxon>Alphaproteobacteria</taxon>
        <taxon>Sphingomonadales</taxon>
        <taxon>Sphingomonadaceae</taxon>
        <taxon>Sphingorhabdus</taxon>
    </lineage>
</organism>
<feature type="transmembrane region" description="Helical" evidence="7">
    <location>
        <begin position="28"/>
        <end position="45"/>
    </location>
</feature>
<dbReference type="CDD" id="cd17328">
    <property type="entry name" value="MFS_spinster_like"/>
    <property type="match status" value="1"/>
</dbReference>
<evidence type="ECO:0000256" key="3">
    <source>
        <dbReference type="ARBA" id="ARBA00022692"/>
    </source>
</evidence>
<dbReference type="OrthoDB" id="7400989at2"/>
<feature type="transmembrane region" description="Helical" evidence="7">
    <location>
        <begin position="499"/>
        <end position="522"/>
    </location>
</feature>
<feature type="transmembrane region" description="Helical" evidence="7">
    <location>
        <begin position="398"/>
        <end position="416"/>
    </location>
</feature>
<evidence type="ECO:0000313" key="10">
    <source>
        <dbReference type="Proteomes" id="UP000320160"/>
    </source>
</evidence>
<dbReference type="InterPro" id="IPR020846">
    <property type="entry name" value="MFS_dom"/>
</dbReference>
<feature type="transmembrane region" description="Helical" evidence="7">
    <location>
        <begin position="320"/>
        <end position="343"/>
    </location>
</feature>
<protein>
    <submittedName>
        <fullName evidence="9">MFS transporter</fullName>
    </submittedName>
</protein>
<evidence type="ECO:0000256" key="6">
    <source>
        <dbReference type="SAM" id="MobiDB-lite"/>
    </source>
</evidence>
<feature type="transmembrane region" description="Helical" evidence="7">
    <location>
        <begin position="422"/>
        <end position="444"/>
    </location>
</feature>
<dbReference type="PROSITE" id="PS50850">
    <property type="entry name" value="MFS"/>
    <property type="match status" value="1"/>
</dbReference>
<evidence type="ECO:0000259" key="8">
    <source>
        <dbReference type="PROSITE" id="PS50850"/>
    </source>
</evidence>
<feature type="transmembrane region" description="Helical" evidence="7">
    <location>
        <begin position="363"/>
        <end position="386"/>
    </location>
</feature>
<evidence type="ECO:0000256" key="2">
    <source>
        <dbReference type="ARBA" id="ARBA00022448"/>
    </source>
</evidence>
<dbReference type="Pfam" id="PF07690">
    <property type="entry name" value="MFS_1"/>
    <property type="match status" value="1"/>
</dbReference>
<keyword evidence="2" id="KW-0813">Transport</keyword>
<feature type="transmembrane region" description="Helical" evidence="7">
    <location>
        <begin position="290"/>
        <end position="308"/>
    </location>
</feature>
<feature type="transmembrane region" description="Helical" evidence="7">
    <location>
        <begin position="456"/>
        <end position="479"/>
    </location>
</feature>
<dbReference type="RefSeq" id="WP_143776210.1">
    <property type="nucleotide sequence ID" value="NZ_VKKU01000001.1"/>
</dbReference>
<evidence type="ECO:0000256" key="1">
    <source>
        <dbReference type="ARBA" id="ARBA00004141"/>
    </source>
</evidence>
<keyword evidence="4 7" id="KW-1133">Transmembrane helix</keyword>
<feature type="transmembrane region" description="Helical" evidence="7">
    <location>
        <begin position="264"/>
        <end position="284"/>
    </location>
</feature>
<sequence>MDVSETVESAKENAGPTPETPAREATGYSWYVLTVLVVVYILNFIDRQIVSILAVDIKADLGLTDSDMGFLGGAAFAVFYALFGIPLGRLADNWNRVRLLSIGLALWSLMTALSGFARNQIELTLARMGVGIGEATASPTAYSLISDYFPKRQRATALAIYSSGLYIGGGVSLFIGALIVQAWNNAYPNGGPLNLVGWQAAFLAVGIPGILVALWVSSLREPVRGAMDGLAATSHESPFRAFFSDLSMIVPPFTLYGAWQRGPVALAINLLTASAIAAFAAWMIDLTGNLPQWSAVGFGYYAVFSWASTLRAKDPATFRLIWGTPAFICTTLGYGLVSLAAYALSFWSAPYAEIVLKLPKQELAFILGANGALAGFLGVIIGGRVADGLRAKYPAGRILVIILGVVGPIVPIWIGYTTEDSTLFYAMNFLAGMLGATALGAAAATTQDLVLPRMRGTATAAFFLGTTLVGLSFGPYMVGQISDLAGTMIDGKLVGNLRIGILSLIAVAPIALALLVSAYRLVPKAEASIVERARDAGELI</sequence>
<evidence type="ECO:0000313" key="9">
    <source>
        <dbReference type="EMBL" id="TSB05294.1"/>
    </source>
</evidence>
<dbReference type="EMBL" id="VKKU01000001">
    <property type="protein sequence ID" value="TSB05294.1"/>
    <property type="molecule type" value="Genomic_DNA"/>
</dbReference>
<dbReference type="GO" id="GO:0022857">
    <property type="term" value="F:transmembrane transporter activity"/>
    <property type="evidence" value="ECO:0007669"/>
    <property type="project" value="InterPro"/>
</dbReference>
<feature type="domain" description="Major facilitator superfamily (MFS) profile" evidence="8">
    <location>
        <begin position="32"/>
        <end position="526"/>
    </location>
</feature>
<proteinExistence type="predicted"/>
<dbReference type="PANTHER" id="PTHR23505:SF79">
    <property type="entry name" value="PROTEIN SPINSTER"/>
    <property type="match status" value="1"/>
</dbReference>
<dbReference type="Gene3D" id="1.20.1250.20">
    <property type="entry name" value="MFS general substrate transporter like domains"/>
    <property type="match status" value="2"/>
</dbReference>
<evidence type="ECO:0000256" key="5">
    <source>
        <dbReference type="ARBA" id="ARBA00023136"/>
    </source>
</evidence>